<protein>
    <submittedName>
        <fullName evidence="2">Putative fad-binding type 2 protein</fullName>
    </submittedName>
</protein>
<dbReference type="PROSITE" id="PS51387">
    <property type="entry name" value="FAD_PCMH"/>
    <property type="match status" value="1"/>
</dbReference>
<dbReference type="GO" id="GO:0003885">
    <property type="term" value="F:D-arabinono-1,4-lactone oxidase activity"/>
    <property type="evidence" value="ECO:0007669"/>
    <property type="project" value="TreeGrafter"/>
</dbReference>
<dbReference type="GO" id="GO:0071949">
    <property type="term" value="F:FAD binding"/>
    <property type="evidence" value="ECO:0007669"/>
    <property type="project" value="InterPro"/>
</dbReference>
<organism evidence="2 3">
    <name type="scientific">Mycena venus</name>
    <dbReference type="NCBI Taxonomy" id="2733690"/>
    <lineage>
        <taxon>Eukaryota</taxon>
        <taxon>Fungi</taxon>
        <taxon>Dikarya</taxon>
        <taxon>Basidiomycota</taxon>
        <taxon>Agaricomycotina</taxon>
        <taxon>Agaricomycetes</taxon>
        <taxon>Agaricomycetidae</taxon>
        <taxon>Agaricales</taxon>
        <taxon>Marasmiineae</taxon>
        <taxon>Mycenaceae</taxon>
        <taxon>Mycena</taxon>
    </lineage>
</organism>
<dbReference type="InterPro" id="IPR016169">
    <property type="entry name" value="FAD-bd_PCMH_sub2"/>
</dbReference>
<dbReference type="InterPro" id="IPR016166">
    <property type="entry name" value="FAD-bd_PCMH"/>
</dbReference>
<reference evidence="2" key="1">
    <citation type="submission" date="2020-05" db="EMBL/GenBank/DDBJ databases">
        <title>Mycena genomes resolve the evolution of fungal bioluminescence.</title>
        <authorList>
            <person name="Tsai I.J."/>
        </authorList>
    </citation>
    <scope>NUCLEOTIDE SEQUENCE</scope>
    <source>
        <strain evidence="2">CCC161011</strain>
    </source>
</reference>
<evidence type="ECO:0000259" key="1">
    <source>
        <dbReference type="PROSITE" id="PS51387"/>
    </source>
</evidence>
<dbReference type="Proteomes" id="UP000620124">
    <property type="component" value="Unassembled WGS sequence"/>
</dbReference>
<dbReference type="GO" id="GO:0005739">
    <property type="term" value="C:mitochondrion"/>
    <property type="evidence" value="ECO:0007669"/>
    <property type="project" value="TreeGrafter"/>
</dbReference>
<feature type="domain" description="FAD-binding PCMH-type" evidence="1">
    <location>
        <begin position="183"/>
        <end position="380"/>
    </location>
</feature>
<dbReference type="InterPro" id="IPR016167">
    <property type="entry name" value="FAD-bd_PCMH_sub1"/>
</dbReference>
<name>A0A8H7CGH2_9AGAR</name>
<dbReference type="AlphaFoldDB" id="A0A8H7CGH2"/>
<dbReference type="Gene3D" id="3.30.43.10">
    <property type="entry name" value="Uridine Diphospho-n-acetylenolpyruvylglucosamine Reductase, domain 2"/>
    <property type="match status" value="1"/>
</dbReference>
<dbReference type="SUPFAM" id="SSF56176">
    <property type="entry name" value="FAD-binding/transporter-associated domain-like"/>
    <property type="match status" value="1"/>
</dbReference>
<sequence>MELPTAKSSSAQHAAPVILQRDHILQDILAHIDELQKRDSRLKDVDTKPLKEEVLAPVLRNEFDAEVQIRGFLRALQYTPGFKESLHAIGRPELKEQIGAFIDGKSATDVLGAKNFVLPASNKHGVVGKGKAHQSLVDVLESIPMKFKRAFGRDLPKIYEDQAQMKVMDVHLNDEFVNWGETVKNTPTYTFVPTTVLGVQNLIRYASAHNLRVRCSGFRHSWSPIFSQSSEILISFVNLAEVTTLPDPMSLLPGNYTGTGVPDLKTIELKEQTSSTKRLCRIGAAVTNEDFRRWAVANNAWALPVSVIMVEVTVGGVNAPICHGAGRRHPTVSDHVRRVEYVDCRGVVQTVSDPRQLKVAAGAFGLLGVVTHLTFELDAMTYAIMEPRKVDIGLAIPPLRKEDIPPVLRADWYGEKDAEAQMERARQEFVRRARDDYYSEWFWFTYQQKAWVNTWNPVEAAEAAVKYPNDVETFLQWLEGWLGGILTESALFNAIPGHWQAQLLATSGMAALPPTLGEDDTLTIKTQLPNALHFRRGIQNMRVRDVEFQIPIPGLPSDPSQPDFSVVQRAWWDAINLVYAPEYTTSTHTTSPMRLTLELRIMGGSDLILAPQRGNTHGTASIEVLTVPDAAADKEWAGFAQKIADKWMALQDGNGKVLNVRPHWAKEWDGLKMGPEVAGKKGPERMEARKFLRDVVYKDAIPEFVEILKEIGQGQGWGLEEVKERFSNELWDELVFGETTQ</sequence>
<accession>A0A8H7CGH2</accession>
<dbReference type="InterPro" id="IPR006094">
    <property type="entry name" value="Oxid_FAD_bind_N"/>
</dbReference>
<dbReference type="InterPro" id="IPR036318">
    <property type="entry name" value="FAD-bd_PCMH-like_sf"/>
</dbReference>
<dbReference type="PANTHER" id="PTHR43762:SF1">
    <property type="entry name" value="D-ARABINONO-1,4-LACTONE OXIDASE"/>
    <property type="match status" value="1"/>
</dbReference>
<dbReference type="OrthoDB" id="610608at2759"/>
<dbReference type="Pfam" id="PF01565">
    <property type="entry name" value="FAD_binding_4"/>
    <property type="match status" value="1"/>
</dbReference>
<keyword evidence="3" id="KW-1185">Reference proteome</keyword>
<evidence type="ECO:0000313" key="3">
    <source>
        <dbReference type="Proteomes" id="UP000620124"/>
    </source>
</evidence>
<dbReference type="Gene3D" id="3.30.465.10">
    <property type="match status" value="1"/>
</dbReference>
<comment type="caution">
    <text evidence="2">The sequence shown here is derived from an EMBL/GenBank/DDBJ whole genome shotgun (WGS) entry which is preliminary data.</text>
</comment>
<dbReference type="EMBL" id="JACAZI010000024">
    <property type="protein sequence ID" value="KAF7335486.1"/>
    <property type="molecule type" value="Genomic_DNA"/>
</dbReference>
<dbReference type="PANTHER" id="PTHR43762">
    <property type="entry name" value="L-GULONOLACTONE OXIDASE"/>
    <property type="match status" value="1"/>
</dbReference>
<evidence type="ECO:0000313" key="2">
    <source>
        <dbReference type="EMBL" id="KAF7335486.1"/>
    </source>
</evidence>
<gene>
    <name evidence="2" type="ORF">MVEN_02202100</name>
</gene>
<dbReference type="InterPro" id="IPR010031">
    <property type="entry name" value="FAD_lactone_oxidase-like"/>
</dbReference>
<proteinExistence type="predicted"/>